<sequence>MNPLALVVLAFYICLSINYLLGRRSSGQALPQREGLEHLVLATTLLLHAPLAFGPLAAGEIPRFGAKEGILLLAWLSAALYWTAGFFYKLEGMQGIVLPLASLSLLVSLFLPSGHPVLHFSSVLFKIHFIIAMLSYGFLAMAAGLAVLMLMAHRQLHEHRRFTVFGQLPPLLSLEKLLFYAITTGFVLLTFTLFSGVLFSEAIFGHGVTLSHKTVFAILSWIVFGALLAGHHWYGWRGKLAANWTLGGFSLLLLAYIGSRFVLEVILGRI</sequence>
<reference evidence="3" key="1">
    <citation type="submission" date="2023-03" db="EMBL/GenBank/DDBJ databases">
        <title>Chitinimonas shenzhenensis gen. nov., sp. nov., a novel member of family Burkholderiaceae isolated from activated sludge collected in Shen Zhen, China.</title>
        <authorList>
            <person name="Wang X."/>
        </authorList>
    </citation>
    <scope>NUCLEOTIDE SEQUENCE</scope>
    <source>
        <strain evidence="3">DQS-5</strain>
    </source>
</reference>
<evidence type="ECO:0000256" key="1">
    <source>
        <dbReference type="SAM" id="Phobius"/>
    </source>
</evidence>
<dbReference type="PANTHER" id="PTHR38034:SF1">
    <property type="entry name" value="INNER MEMBRANE PROTEIN YPJD"/>
    <property type="match status" value="1"/>
</dbReference>
<name>A0ABT7DVL6_9NEIS</name>
<dbReference type="Proteomes" id="UP001172778">
    <property type="component" value="Unassembled WGS sequence"/>
</dbReference>
<dbReference type="EMBL" id="JARRAF010000007">
    <property type="protein sequence ID" value="MDK2124034.1"/>
    <property type="molecule type" value="Genomic_DNA"/>
</dbReference>
<evidence type="ECO:0000259" key="2">
    <source>
        <dbReference type="Pfam" id="PF01578"/>
    </source>
</evidence>
<feature type="transmembrane region" description="Helical" evidence="1">
    <location>
        <begin position="94"/>
        <end position="111"/>
    </location>
</feature>
<feature type="transmembrane region" description="Helical" evidence="1">
    <location>
        <begin position="246"/>
        <end position="267"/>
    </location>
</feature>
<feature type="transmembrane region" description="Helical" evidence="1">
    <location>
        <begin position="123"/>
        <end position="152"/>
    </location>
</feature>
<feature type="transmembrane region" description="Helical" evidence="1">
    <location>
        <begin position="177"/>
        <end position="203"/>
    </location>
</feature>
<feature type="transmembrane region" description="Helical" evidence="1">
    <location>
        <begin position="215"/>
        <end position="234"/>
    </location>
</feature>
<dbReference type="InterPro" id="IPR002541">
    <property type="entry name" value="Cyt_c_assembly"/>
</dbReference>
<feature type="transmembrane region" description="Helical" evidence="1">
    <location>
        <begin position="70"/>
        <end position="88"/>
    </location>
</feature>
<dbReference type="InterPro" id="IPR052372">
    <property type="entry name" value="YpjD/HemX"/>
</dbReference>
<gene>
    <name evidence="3" type="primary">ccsA</name>
    <name evidence="3" type="ORF">PZA18_08245</name>
</gene>
<dbReference type="PANTHER" id="PTHR38034">
    <property type="entry name" value="INNER MEMBRANE PROTEIN YPJD"/>
    <property type="match status" value="1"/>
</dbReference>
<evidence type="ECO:0000313" key="3">
    <source>
        <dbReference type="EMBL" id="MDK2124034.1"/>
    </source>
</evidence>
<dbReference type="Pfam" id="PF01578">
    <property type="entry name" value="Cytochrom_C_asm"/>
    <property type="match status" value="1"/>
</dbReference>
<comment type="caution">
    <text evidence="3">The sequence shown here is derived from an EMBL/GenBank/DDBJ whole genome shotgun (WGS) entry which is preliminary data.</text>
</comment>
<organism evidence="3 4">
    <name type="scientific">Parachitinimonas caeni</name>
    <dbReference type="NCBI Taxonomy" id="3031301"/>
    <lineage>
        <taxon>Bacteria</taxon>
        <taxon>Pseudomonadati</taxon>
        <taxon>Pseudomonadota</taxon>
        <taxon>Betaproteobacteria</taxon>
        <taxon>Neisseriales</taxon>
        <taxon>Chitinibacteraceae</taxon>
        <taxon>Parachitinimonas</taxon>
    </lineage>
</organism>
<accession>A0ABT7DVL6</accession>
<dbReference type="RefSeq" id="WP_284100338.1">
    <property type="nucleotide sequence ID" value="NZ_JARRAF010000007.1"/>
</dbReference>
<keyword evidence="1" id="KW-0472">Membrane</keyword>
<keyword evidence="4" id="KW-1185">Reference proteome</keyword>
<keyword evidence="1" id="KW-1133">Transmembrane helix</keyword>
<feature type="transmembrane region" description="Helical" evidence="1">
    <location>
        <begin position="38"/>
        <end position="58"/>
    </location>
</feature>
<evidence type="ECO:0000313" key="4">
    <source>
        <dbReference type="Proteomes" id="UP001172778"/>
    </source>
</evidence>
<proteinExistence type="predicted"/>
<protein>
    <submittedName>
        <fullName evidence="3">Cytochrome c biogenesis protein CcsA</fullName>
    </submittedName>
</protein>
<keyword evidence="1" id="KW-0812">Transmembrane</keyword>
<feature type="domain" description="Cytochrome c assembly protein" evidence="2">
    <location>
        <begin position="70"/>
        <end position="266"/>
    </location>
</feature>